<accession>A0ABV3XMA9</accession>
<dbReference type="EMBL" id="JBFNXQ010000134">
    <property type="protein sequence ID" value="MEX5721501.1"/>
    <property type="molecule type" value="Genomic_DNA"/>
</dbReference>
<gene>
    <name evidence="2" type="ORF">ABQ292_24400</name>
</gene>
<evidence type="ECO:0000313" key="3">
    <source>
        <dbReference type="Proteomes" id="UP001560045"/>
    </source>
</evidence>
<organism evidence="2 3">
    <name type="scientific">Geodermatophilus maliterrae</name>
    <dbReference type="NCBI Taxonomy" id="3162531"/>
    <lineage>
        <taxon>Bacteria</taxon>
        <taxon>Bacillati</taxon>
        <taxon>Actinomycetota</taxon>
        <taxon>Actinomycetes</taxon>
        <taxon>Geodermatophilales</taxon>
        <taxon>Geodermatophilaceae</taxon>
        <taxon>Geodermatophilus</taxon>
    </lineage>
</organism>
<feature type="region of interest" description="Disordered" evidence="1">
    <location>
        <begin position="1"/>
        <end position="75"/>
    </location>
</feature>
<evidence type="ECO:0000256" key="1">
    <source>
        <dbReference type="SAM" id="MobiDB-lite"/>
    </source>
</evidence>
<feature type="compositionally biased region" description="Basic and acidic residues" evidence="1">
    <location>
        <begin position="39"/>
        <end position="53"/>
    </location>
</feature>
<sequence length="75" mass="7680">MTSPDPREPGTTDGERTAEAVVRPPVGATRLDGADDGADDRADDHPADGDRAVFARPAGATGSFDPPRRTGPAVP</sequence>
<keyword evidence="3" id="KW-1185">Reference proteome</keyword>
<protein>
    <submittedName>
        <fullName evidence="2">Uncharacterized protein</fullName>
    </submittedName>
</protein>
<proteinExistence type="predicted"/>
<name>A0ABV3XMA9_9ACTN</name>
<feature type="compositionally biased region" description="Basic and acidic residues" evidence="1">
    <location>
        <begin position="1"/>
        <end position="18"/>
    </location>
</feature>
<dbReference type="Proteomes" id="UP001560045">
    <property type="component" value="Unassembled WGS sequence"/>
</dbReference>
<evidence type="ECO:0000313" key="2">
    <source>
        <dbReference type="EMBL" id="MEX5721501.1"/>
    </source>
</evidence>
<feature type="non-terminal residue" evidence="2">
    <location>
        <position position="75"/>
    </location>
</feature>
<comment type="caution">
    <text evidence="2">The sequence shown here is derived from an EMBL/GenBank/DDBJ whole genome shotgun (WGS) entry which is preliminary data.</text>
</comment>
<reference evidence="2 3" key="1">
    <citation type="submission" date="2024-06" db="EMBL/GenBank/DDBJ databases">
        <title>Draft genome sequence of Geodermatophilus badlandi, a novel member of the Geodermatophilaceae isolated from badland sedimentary rocks in the Red desert, Wyoming, USA.</title>
        <authorList>
            <person name="Ben Tekaya S."/>
            <person name="Nouioui I."/>
            <person name="Flores G.M."/>
            <person name="Shaal M.N."/>
            <person name="Bredoire F."/>
            <person name="Basile F."/>
            <person name="Van Diepen L."/>
            <person name="Ward N.L."/>
        </authorList>
    </citation>
    <scope>NUCLEOTIDE SEQUENCE [LARGE SCALE GENOMIC DNA]</scope>
    <source>
        <strain evidence="2 3">WL48A</strain>
    </source>
</reference>
<dbReference type="RefSeq" id="WP_369210302.1">
    <property type="nucleotide sequence ID" value="NZ_JBFNXQ010000134.1"/>
</dbReference>